<dbReference type="AlphaFoldDB" id="A0A251U0Q8"/>
<protein>
    <submittedName>
        <fullName evidence="3">Uncharacterized protein</fullName>
    </submittedName>
</protein>
<gene>
    <name evidence="3" type="ORF">HannXRQ_Chr09g0264731</name>
    <name evidence="2" type="ORF">HanXRQr2_Chr09g0401481</name>
</gene>
<reference evidence="2 4" key="1">
    <citation type="journal article" date="2017" name="Nature">
        <title>The sunflower genome provides insights into oil metabolism, flowering and Asterid evolution.</title>
        <authorList>
            <person name="Badouin H."/>
            <person name="Gouzy J."/>
            <person name="Grassa C.J."/>
            <person name="Murat F."/>
            <person name="Staton S.E."/>
            <person name="Cottret L."/>
            <person name="Lelandais-Briere C."/>
            <person name="Owens G.L."/>
            <person name="Carrere S."/>
            <person name="Mayjonade B."/>
            <person name="Legrand L."/>
            <person name="Gill N."/>
            <person name="Kane N.C."/>
            <person name="Bowers J.E."/>
            <person name="Hubner S."/>
            <person name="Bellec A."/>
            <person name="Berard A."/>
            <person name="Berges H."/>
            <person name="Blanchet N."/>
            <person name="Boniface M.C."/>
            <person name="Brunel D."/>
            <person name="Catrice O."/>
            <person name="Chaidir N."/>
            <person name="Claudel C."/>
            <person name="Donnadieu C."/>
            <person name="Faraut T."/>
            <person name="Fievet G."/>
            <person name="Helmstetter N."/>
            <person name="King M."/>
            <person name="Knapp S.J."/>
            <person name="Lai Z."/>
            <person name="Le Paslier M.C."/>
            <person name="Lippi Y."/>
            <person name="Lorenzon L."/>
            <person name="Mandel J.R."/>
            <person name="Marage G."/>
            <person name="Marchand G."/>
            <person name="Marquand E."/>
            <person name="Bret-Mestries E."/>
            <person name="Morien E."/>
            <person name="Nambeesan S."/>
            <person name="Nguyen T."/>
            <person name="Pegot-Espagnet P."/>
            <person name="Pouilly N."/>
            <person name="Raftis F."/>
            <person name="Sallet E."/>
            <person name="Schiex T."/>
            <person name="Thomas J."/>
            <person name="Vandecasteele C."/>
            <person name="Vares D."/>
            <person name="Vear F."/>
            <person name="Vautrin S."/>
            <person name="Crespi M."/>
            <person name="Mangin B."/>
            <person name="Burke J.M."/>
            <person name="Salse J."/>
            <person name="Munos S."/>
            <person name="Vincourt P."/>
            <person name="Rieseberg L.H."/>
            <person name="Langlade N.B."/>
        </authorList>
    </citation>
    <scope>NUCLEOTIDE SEQUENCE [LARGE SCALE GENOMIC DNA]</scope>
    <source>
        <strain evidence="4">cv. SF193</strain>
        <tissue evidence="2">Leaves</tissue>
    </source>
</reference>
<dbReference type="InParanoid" id="A0A251U0Q8"/>
<sequence length="309" mass="33443">MLPKSPPLRDPKASIDDSVPVLSANDTVLWKRIHENRTRAYTFPEGVLAMGGLSPLYSVRPKAYFGKKEMALWGLLQGDCRGIKFMVGDVVNPEMGRVLKRKASGKGSFVYVGGSAVTEKGKKTPSHEEGSSEEAEGSQGSLWVKGSSGDEDECLESRLARKRKVDPAVSLKTVIPEPRNIRQRLKSASEQKPFPATKAAFEVPPTGAKGSLSKNLKSSNFVNEPLLGSSKAPIVIPVAPALSRVKDKAPETSVARTTPAIDVSPLRVTGTSKLKQPEDLFPRSPLAPLYAKTLPVPYVPKWKILLPPL</sequence>
<evidence type="ECO:0000313" key="3">
    <source>
        <dbReference type="EMBL" id="OTG15831.1"/>
    </source>
</evidence>
<reference evidence="2" key="3">
    <citation type="submission" date="2020-06" db="EMBL/GenBank/DDBJ databases">
        <title>Helianthus annuus Genome sequencing and assembly Release 2.</title>
        <authorList>
            <person name="Gouzy J."/>
            <person name="Langlade N."/>
            <person name="Munos S."/>
        </authorList>
    </citation>
    <scope>NUCLEOTIDE SEQUENCE</scope>
    <source>
        <tissue evidence="2">Leaves</tissue>
    </source>
</reference>
<dbReference type="EMBL" id="CM007898">
    <property type="protein sequence ID" value="OTG15831.1"/>
    <property type="molecule type" value="Genomic_DNA"/>
</dbReference>
<evidence type="ECO:0000256" key="1">
    <source>
        <dbReference type="SAM" id="MobiDB-lite"/>
    </source>
</evidence>
<evidence type="ECO:0000313" key="2">
    <source>
        <dbReference type="EMBL" id="KAF5792034.1"/>
    </source>
</evidence>
<evidence type="ECO:0000313" key="4">
    <source>
        <dbReference type="Proteomes" id="UP000215914"/>
    </source>
</evidence>
<proteinExistence type="predicted"/>
<reference evidence="3" key="2">
    <citation type="submission" date="2017-02" db="EMBL/GenBank/DDBJ databases">
        <title>Sunflower complete genome.</title>
        <authorList>
            <person name="Langlade N."/>
            <person name="Munos S."/>
        </authorList>
    </citation>
    <scope>NUCLEOTIDE SEQUENCE [LARGE SCALE GENOMIC DNA]</scope>
    <source>
        <tissue evidence="3">Leaves</tissue>
    </source>
</reference>
<accession>A0A251U0Q8</accession>
<feature type="region of interest" description="Disordered" evidence="1">
    <location>
        <begin position="118"/>
        <end position="149"/>
    </location>
</feature>
<name>A0A251U0Q8_HELAN</name>
<dbReference type="EMBL" id="MNCJ02000324">
    <property type="protein sequence ID" value="KAF5792034.1"/>
    <property type="molecule type" value="Genomic_DNA"/>
</dbReference>
<keyword evidence="4" id="KW-1185">Reference proteome</keyword>
<dbReference type="Proteomes" id="UP000215914">
    <property type="component" value="Chromosome 9"/>
</dbReference>
<organism evidence="3 4">
    <name type="scientific">Helianthus annuus</name>
    <name type="common">Common sunflower</name>
    <dbReference type="NCBI Taxonomy" id="4232"/>
    <lineage>
        <taxon>Eukaryota</taxon>
        <taxon>Viridiplantae</taxon>
        <taxon>Streptophyta</taxon>
        <taxon>Embryophyta</taxon>
        <taxon>Tracheophyta</taxon>
        <taxon>Spermatophyta</taxon>
        <taxon>Magnoliopsida</taxon>
        <taxon>eudicotyledons</taxon>
        <taxon>Gunneridae</taxon>
        <taxon>Pentapetalae</taxon>
        <taxon>asterids</taxon>
        <taxon>campanulids</taxon>
        <taxon>Asterales</taxon>
        <taxon>Asteraceae</taxon>
        <taxon>Asteroideae</taxon>
        <taxon>Heliantheae alliance</taxon>
        <taxon>Heliantheae</taxon>
        <taxon>Helianthus</taxon>
    </lineage>
</organism>
<dbReference type="Gramene" id="mRNA:HanXRQr2_Chr09g0401481">
    <property type="protein sequence ID" value="mRNA:HanXRQr2_Chr09g0401481"/>
    <property type="gene ID" value="HanXRQr2_Chr09g0401481"/>
</dbReference>
<feature type="compositionally biased region" description="Basic and acidic residues" evidence="1">
    <location>
        <begin position="119"/>
        <end position="130"/>
    </location>
</feature>